<organism evidence="1 2">
    <name type="scientific">Salmonella enterica subsp. enterica serovar Bovismorbificans</name>
    <dbReference type="NCBI Taxonomy" id="58097"/>
    <lineage>
        <taxon>Bacteria</taxon>
        <taxon>Pseudomonadati</taxon>
        <taxon>Pseudomonadota</taxon>
        <taxon>Gammaproteobacteria</taxon>
        <taxon>Enterobacterales</taxon>
        <taxon>Enterobacteriaceae</taxon>
        <taxon>Salmonella</taxon>
    </lineage>
</organism>
<dbReference type="EMBL" id="CQPA01000058">
    <property type="protein sequence ID" value="CNV12190.1"/>
    <property type="molecule type" value="Genomic_DNA"/>
</dbReference>
<gene>
    <name evidence="1" type="ORF">ERS008198_04411</name>
</gene>
<dbReference type="Proteomes" id="UP000041314">
    <property type="component" value="Unassembled WGS sequence"/>
</dbReference>
<reference evidence="1 2" key="1">
    <citation type="submission" date="2015-03" db="EMBL/GenBank/DDBJ databases">
        <authorList>
            <consortium name="Pathogen Informatics"/>
        </authorList>
    </citation>
    <scope>NUCLEOTIDE SEQUENCE [LARGE SCALE GENOMIC DNA]</scope>
    <source>
        <strain evidence="1 2">A1104</strain>
    </source>
</reference>
<dbReference type="AlphaFoldDB" id="A0A655EBB4"/>
<name>A0A655EBB4_SALET</name>
<sequence>MGVVAVNARTDGAAGDSLITFVDNERVVAFDIQRRGVCAADGSAPGVIDNHVVAGNVAAGAAVGDGHITVIVDAGVIAVNDGAGGACAADVRGTGILNRGVVAVDDDGGAAAAHGNVTGEIGGGAVAGNQRAGGVVHRGVARNGVGGAVTGDNHASGAVGHTGVPGERVDGSIAGNNHAGAILAADIHAAIGVMRLVIAADNGGFIVSNNQMATAVVLPVETVFLGTFNHGGIGVGHVPAGDVQRFAVCGGELPLVVLF</sequence>
<proteinExistence type="predicted"/>
<evidence type="ECO:0000313" key="2">
    <source>
        <dbReference type="Proteomes" id="UP000041314"/>
    </source>
</evidence>
<evidence type="ECO:0000313" key="1">
    <source>
        <dbReference type="EMBL" id="CNV12190.1"/>
    </source>
</evidence>
<protein>
    <submittedName>
        <fullName evidence="1">Uncharacterized protein</fullName>
    </submittedName>
</protein>
<accession>A0A655EBB4</accession>